<dbReference type="GO" id="GO:0003677">
    <property type="term" value="F:DNA binding"/>
    <property type="evidence" value="ECO:0007669"/>
    <property type="project" value="UniProtKB-KW"/>
</dbReference>
<dbReference type="GO" id="GO:0005829">
    <property type="term" value="C:cytosol"/>
    <property type="evidence" value="ECO:0007669"/>
    <property type="project" value="TreeGrafter"/>
</dbReference>
<dbReference type="FunFam" id="1.10.10.10:FF:000001">
    <property type="entry name" value="LysR family transcriptional regulator"/>
    <property type="match status" value="1"/>
</dbReference>
<feature type="domain" description="HTH lysR-type" evidence="5">
    <location>
        <begin position="1"/>
        <end position="58"/>
    </location>
</feature>
<dbReference type="InterPro" id="IPR050950">
    <property type="entry name" value="HTH-type_LysR_regulators"/>
</dbReference>
<dbReference type="OrthoDB" id="5338251at2"/>
<evidence type="ECO:0000256" key="4">
    <source>
        <dbReference type="ARBA" id="ARBA00023163"/>
    </source>
</evidence>
<evidence type="ECO:0000256" key="2">
    <source>
        <dbReference type="ARBA" id="ARBA00023015"/>
    </source>
</evidence>
<evidence type="ECO:0000256" key="3">
    <source>
        <dbReference type="ARBA" id="ARBA00023125"/>
    </source>
</evidence>
<organism evidence="6 7">
    <name type="scientific">Corallococcus terminator</name>
    <dbReference type="NCBI Taxonomy" id="2316733"/>
    <lineage>
        <taxon>Bacteria</taxon>
        <taxon>Pseudomonadati</taxon>
        <taxon>Myxococcota</taxon>
        <taxon>Myxococcia</taxon>
        <taxon>Myxococcales</taxon>
        <taxon>Cystobacterineae</taxon>
        <taxon>Myxococcaceae</taxon>
        <taxon>Corallococcus</taxon>
    </lineage>
</organism>
<dbReference type="Gene3D" id="1.10.10.10">
    <property type="entry name" value="Winged helix-like DNA-binding domain superfamily/Winged helix DNA-binding domain"/>
    <property type="match status" value="1"/>
</dbReference>
<reference evidence="7" key="1">
    <citation type="submission" date="2018-09" db="EMBL/GenBank/DDBJ databases">
        <authorList>
            <person name="Livingstone P.G."/>
            <person name="Whitworth D.E."/>
        </authorList>
    </citation>
    <scope>NUCLEOTIDE SEQUENCE [LARGE SCALE GENOMIC DNA]</scope>
    <source>
        <strain evidence="7">CA054A</strain>
    </source>
</reference>
<dbReference type="PANTHER" id="PTHR30419">
    <property type="entry name" value="HTH-TYPE TRANSCRIPTIONAL REGULATOR YBHD"/>
    <property type="match status" value="1"/>
</dbReference>
<dbReference type="PRINTS" id="PR00039">
    <property type="entry name" value="HTHLYSR"/>
</dbReference>
<gene>
    <name evidence="6" type="ORF">D7V88_16390</name>
</gene>
<keyword evidence="7" id="KW-1185">Reference proteome</keyword>
<dbReference type="SUPFAM" id="SSF53850">
    <property type="entry name" value="Periplasmic binding protein-like II"/>
    <property type="match status" value="1"/>
</dbReference>
<accession>A0A3A8IUV4</accession>
<dbReference type="InterPro" id="IPR005119">
    <property type="entry name" value="LysR_subst-bd"/>
</dbReference>
<evidence type="ECO:0000256" key="1">
    <source>
        <dbReference type="ARBA" id="ARBA00009437"/>
    </source>
</evidence>
<dbReference type="Pfam" id="PF00126">
    <property type="entry name" value="HTH_1"/>
    <property type="match status" value="1"/>
</dbReference>
<evidence type="ECO:0000313" key="7">
    <source>
        <dbReference type="Proteomes" id="UP000268094"/>
    </source>
</evidence>
<dbReference type="InterPro" id="IPR036388">
    <property type="entry name" value="WH-like_DNA-bd_sf"/>
</dbReference>
<keyword evidence="2" id="KW-0805">Transcription regulation</keyword>
<dbReference type="GO" id="GO:0003700">
    <property type="term" value="F:DNA-binding transcription factor activity"/>
    <property type="evidence" value="ECO:0007669"/>
    <property type="project" value="InterPro"/>
</dbReference>
<name>A0A3A8IUV4_9BACT</name>
<dbReference type="CDD" id="cd05466">
    <property type="entry name" value="PBP2_LTTR_substrate"/>
    <property type="match status" value="1"/>
</dbReference>
<dbReference type="AlphaFoldDB" id="A0A3A8IUV4"/>
<dbReference type="SUPFAM" id="SSF46785">
    <property type="entry name" value="Winged helix' DNA-binding domain"/>
    <property type="match status" value="1"/>
</dbReference>
<sequence>MTSEQLRAFLHVAREGRVSTAARGLGLSQSGLSRQLQSLEAEVGTRLLVRTPSGAVLTDAGERFLPHATRALEALAAGRAELERLSGTPRGPVVLGTLPTVGAYLLPDLMAAFTRSHPEVRPRLSQDHAPVLEEGVARGTLDLAILSLPVRRVDLVTQLLWDEPLVLAVPRGHRLTRLGRPVALQELTDETWVRIPGMVGARAVEAACEARGVTPKVALETDTAEALGRMVERGLGVAVVPQLMATDAPAHGFDVVPLTRGSPRRQVALVHRGQGYLTAAARALKDAIAEHVKQRFRPTPR</sequence>
<dbReference type="InterPro" id="IPR036390">
    <property type="entry name" value="WH_DNA-bd_sf"/>
</dbReference>
<protein>
    <submittedName>
        <fullName evidence="6">LysR family transcriptional regulator</fullName>
    </submittedName>
</protein>
<evidence type="ECO:0000259" key="5">
    <source>
        <dbReference type="PROSITE" id="PS50931"/>
    </source>
</evidence>
<dbReference type="Pfam" id="PF03466">
    <property type="entry name" value="LysR_substrate"/>
    <property type="match status" value="1"/>
</dbReference>
<dbReference type="RefSeq" id="WP_120541577.1">
    <property type="nucleotide sequence ID" value="NZ_RAVZ01000101.1"/>
</dbReference>
<dbReference type="Gene3D" id="3.40.190.290">
    <property type="match status" value="1"/>
</dbReference>
<dbReference type="Proteomes" id="UP000268094">
    <property type="component" value="Unassembled WGS sequence"/>
</dbReference>
<dbReference type="InterPro" id="IPR000847">
    <property type="entry name" value="LysR_HTH_N"/>
</dbReference>
<dbReference type="EMBL" id="RAVZ01000101">
    <property type="protein sequence ID" value="RKG87197.1"/>
    <property type="molecule type" value="Genomic_DNA"/>
</dbReference>
<keyword evidence="4" id="KW-0804">Transcription</keyword>
<proteinExistence type="inferred from homology"/>
<comment type="similarity">
    <text evidence="1">Belongs to the LysR transcriptional regulatory family.</text>
</comment>
<comment type="caution">
    <text evidence="6">The sequence shown here is derived from an EMBL/GenBank/DDBJ whole genome shotgun (WGS) entry which is preliminary data.</text>
</comment>
<evidence type="ECO:0000313" key="6">
    <source>
        <dbReference type="EMBL" id="RKG87197.1"/>
    </source>
</evidence>
<keyword evidence="3" id="KW-0238">DNA-binding</keyword>
<dbReference type="PROSITE" id="PS50931">
    <property type="entry name" value="HTH_LYSR"/>
    <property type="match status" value="1"/>
</dbReference>